<proteinExistence type="predicted"/>
<evidence type="ECO:0000313" key="4">
    <source>
        <dbReference type="Proteomes" id="UP000663828"/>
    </source>
</evidence>
<reference evidence="3" key="1">
    <citation type="submission" date="2021-02" db="EMBL/GenBank/DDBJ databases">
        <authorList>
            <person name="Nowell W R."/>
        </authorList>
    </citation>
    <scope>NUCLEOTIDE SEQUENCE</scope>
</reference>
<gene>
    <name evidence="2" type="ORF">EDS130_LOCUS12847</name>
    <name evidence="3" type="ORF">XAT740_LOCUS23272</name>
</gene>
<sequence length="572" mass="66277">MLFPSSLELLPDEILLQICQYLRGADVFFSFYNLNSRLNTTIRGYCHYVNLTAVSYKQFEYAVRDVLPQIGHLVRSFVLNGNWETIIHSNLSSILFVSHLSNLFPRIRKLLIKWFQSEKLLSFVTSLRDLPELTELDIRFLKGNAVNFLLENVLSANQNRLSIVSFDHDSTDLNLSDEKDPTSYPHIEQLSVNLTLSKFIPCLFRLVPNVWQLYLSIDELSNDTKCKSVIVNLSPLVRLTHFRLRTINLFWTFEDIACILKAMPALEQLTLDLRTDDRRLVTKENLRTLLPSSLLRMDYFIRYYTPSKSDTKFEHHDSFSAPHSPIISMLDSPRHRFIICTIPCNLYAVILPATVSKQMPEGWNYMNQTKDLHICDITSIAEILLILRHFRNLKILTLDAKDKVQVLTLPAQSPSVDIKLPFLKQIEVSGVLDLSPILYGAPNVDYLIIYYDSLKILLDDESTFRLLQTQLIRINIIDWVDLESDLLERIAQLHSLRHIVITLKNPESVINAFVLKILSFWKDKSRLSIDVKGSLTPTAPLDLRQWLIAHSHIKPEDSFTVECNNNWFDLWF</sequence>
<dbReference type="OrthoDB" id="9989279at2759"/>
<evidence type="ECO:0000259" key="1">
    <source>
        <dbReference type="PROSITE" id="PS50181"/>
    </source>
</evidence>
<dbReference type="Proteomes" id="UP000663852">
    <property type="component" value="Unassembled WGS sequence"/>
</dbReference>
<protein>
    <recommendedName>
        <fullName evidence="1">F-box domain-containing protein</fullName>
    </recommendedName>
</protein>
<organism evidence="3 4">
    <name type="scientific">Adineta ricciae</name>
    <name type="common">Rotifer</name>
    <dbReference type="NCBI Taxonomy" id="249248"/>
    <lineage>
        <taxon>Eukaryota</taxon>
        <taxon>Metazoa</taxon>
        <taxon>Spiralia</taxon>
        <taxon>Gnathifera</taxon>
        <taxon>Rotifera</taxon>
        <taxon>Eurotatoria</taxon>
        <taxon>Bdelloidea</taxon>
        <taxon>Adinetida</taxon>
        <taxon>Adinetidae</taxon>
        <taxon>Adineta</taxon>
    </lineage>
</organism>
<keyword evidence="4" id="KW-1185">Reference proteome</keyword>
<dbReference type="InterPro" id="IPR001810">
    <property type="entry name" value="F-box_dom"/>
</dbReference>
<dbReference type="PROSITE" id="PS50181">
    <property type="entry name" value="FBOX"/>
    <property type="match status" value="1"/>
</dbReference>
<dbReference type="AlphaFoldDB" id="A0A814VW31"/>
<evidence type="ECO:0000313" key="2">
    <source>
        <dbReference type="EMBL" id="CAF0960931.1"/>
    </source>
</evidence>
<dbReference type="Proteomes" id="UP000663828">
    <property type="component" value="Unassembled WGS sequence"/>
</dbReference>
<name>A0A814VW31_ADIRI</name>
<accession>A0A814VW31</accession>
<dbReference type="EMBL" id="CAJNOR010001751">
    <property type="protein sequence ID" value="CAF1193748.1"/>
    <property type="molecule type" value="Genomic_DNA"/>
</dbReference>
<comment type="caution">
    <text evidence="3">The sequence shown here is derived from an EMBL/GenBank/DDBJ whole genome shotgun (WGS) entry which is preliminary data.</text>
</comment>
<dbReference type="EMBL" id="CAJNOJ010000049">
    <property type="protein sequence ID" value="CAF0960931.1"/>
    <property type="molecule type" value="Genomic_DNA"/>
</dbReference>
<feature type="domain" description="F-box" evidence="1">
    <location>
        <begin position="4"/>
        <end position="51"/>
    </location>
</feature>
<evidence type="ECO:0000313" key="3">
    <source>
        <dbReference type="EMBL" id="CAF1193748.1"/>
    </source>
</evidence>